<protein>
    <recommendedName>
        <fullName evidence="7">Major facilitator superfamily (MFS) profile domain-containing protein</fullName>
    </recommendedName>
</protein>
<feature type="region of interest" description="Disordered" evidence="5">
    <location>
        <begin position="468"/>
        <end position="519"/>
    </location>
</feature>
<dbReference type="PANTHER" id="PTHR23508">
    <property type="entry name" value="CARBOXYLIC ACID TRANSPORTER PROTEIN HOMOLOG"/>
    <property type="match status" value="1"/>
</dbReference>
<dbReference type="InterPro" id="IPR036259">
    <property type="entry name" value="MFS_trans_sf"/>
</dbReference>
<dbReference type="GeneID" id="30199495"/>
<organism evidence="8 9">
    <name type="scientific">Wickerhamomyces anomalus (strain ATCC 58044 / CBS 1984 / NCYC 433 / NRRL Y-366-8)</name>
    <name type="common">Yeast</name>
    <name type="synonym">Hansenula anomala</name>
    <dbReference type="NCBI Taxonomy" id="683960"/>
    <lineage>
        <taxon>Eukaryota</taxon>
        <taxon>Fungi</taxon>
        <taxon>Dikarya</taxon>
        <taxon>Ascomycota</taxon>
        <taxon>Saccharomycotina</taxon>
        <taxon>Saccharomycetes</taxon>
        <taxon>Phaffomycetales</taxon>
        <taxon>Wickerhamomycetaceae</taxon>
        <taxon>Wickerhamomyces</taxon>
    </lineage>
</organism>
<dbReference type="InterPro" id="IPR005828">
    <property type="entry name" value="MFS_sugar_transport-like"/>
</dbReference>
<keyword evidence="2 6" id="KW-0812">Transmembrane</keyword>
<reference evidence="8 9" key="1">
    <citation type="journal article" date="2016" name="Proc. Natl. Acad. Sci. U.S.A.">
        <title>Comparative genomics of biotechnologically important yeasts.</title>
        <authorList>
            <person name="Riley R."/>
            <person name="Haridas S."/>
            <person name="Wolfe K.H."/>
            <person name="Lopes M.R."/>
            <person name="Hittinger C.T."/>
            <person name="Goeker M."/>
            <person name="Salamov A.A."/>
            <person name="Wisecaver J.H."/>
            <person name="Long T.M."/>
            <person name="Calvey C.H."/>
            <person name="Aerts A.L."/>
            <person name="Barry K.W."/>
            <person name="Choi C."/>
            <person name="Clum A."/>
            <person name="Coughlan A.Y."/>
            <person name="Deshpande S."/>
            <person name="Douglass A.P."/>
            <person name="Hanson S.J."/>
            <person name="Klenk H.-P."/>
            <person name="LaButti K.M."/>
            <person name="Lapidus A."/>
            <person name="Lindquist E.A."/>
            <person name="Lipzen A.M."/>
            <person name="Meier-Kolthoff J.P."/>
            <person name="Ohm R.A."/>
            <person name="Otillar R.P."/>
            <person name="Pangilinan J.L."/>
            <person name="Peng Y."/>
            <person name="Rokas A."/>
            <person name="Rosa C.A."/>
            <person name="Scheuner C."/>
            <person name="Sibirny A.A."/>
            <person name="Slot J.C."/>
            <person name="Stielow J.B."/>
            <person name="Sun H."/>
            <person name="Kurtzman C.P."/>
            <person name="Blackwell M."/>
            <person name="Grigoriev I.V."/>
            <person name="Jeffries T.W."/>
        </authorList>
    </citation>
    <scope>NUCLEOTIDE SEQUENCE [LARGE SCALE GENOMIC DNA]</scope>
    <source>
        <strain evidence="9">ATCC 58044 / CBS 1984 / NCYC 433 / NRRL Y-366-8</strain>
    </source>
</reference>
<feature type="transmembrane region" description="Helical" evidence="6">
    <location>
        <begin position="171"/>
        <end position="191"/>
    </location>
</feature>
<feature type="transmembrane region" description="Helical" evidence="6">
    <location>
        <begin position="84"/>
        <end position="105"/>
    </location>
</feature>
<dbReference type="PROSITE" id="PS50850">
    <property type="entry name" value="MFS"/>
    <property type="match status" value="1"/>
</dbReference>
<feature type="transmembrane region" description="Helical" evidence="6">
    <location>
        <begin position="114"/>
        <end position="132"/>
    </location>
</feature>
<dbReference type="Gene3D" id="1.20.1250.20">
    <property type="entry name" value="MFS general substrate transporter like domains"/>
    <property type="match status" value="2"/>
</dbReference>
<keyword evidence="4 6" id="KW-0472">Membrane</keyword>
<dbReference type="GO" id="GO:0015355">
    <property type="term" value="F:secondary active monocarboxylate transmembrane transporter activity"/>
    <property type="evidence" value="ECO:0007669"/>
    <property type="project" value="TreeGrafter"/>
</dbReference>
<evidence type="ECO:0000313" key="8">
    <source>
        <dbReference type="EMBL" id="ODQ57812.1"/>
    </source>
</evidence>
<dbReference type="SUPFAM" id="SSF103473">
    <property type="entry name" value="MFS general substrate transporter"/>
    <property type="match status" value="1"/>
</dbReference>
<dbReference type="CDD" id="cd17316">
    <property type="entry name" value="MFS_SV2_like"/>
    <property type="match status" value="1"/>
</dbReference>
<feature type="transmembrane region" description="Helical" evidence="6">
    <location>
        <begin position="306"/>
        <end position="323"/>
    </location>
</feature>
<dbReference type="GO" id="GO:0035879">
    <property type="term" value="P:plasma membrane lactate transport"/>
    <property type="evidence" value="ECO:0007669"/>
    <property type="project" value="TreeGrafter"/>
</dbReference>
<dbReference type="GO" id="GO:0005886">
    <property type="term" value="C:plasma membrane"/>
    <property type="evidence" value="ECO:0007669"/>
    <property type="project" value="TreeGrafter"/>
</dbReference>
<dbReference type="InterPro" id="IPR020846">
    <property type="entry name" value="MFS_dom"/>
</dbReference>
<sequence length="519" mass="57708">MTDDYENQTVGQYIRSRIPSLFQLPNTSLKTLNPIPAFRAMSRSDWNFFMMGYMAWTIDAFDFFCVSSAASAIATSLKVSITDITWGITLVLMFRSLGAVIFGFISDTYGRKPAYLMCAGLFVVIEIGTGFVKTYAQFLGVRAVFGLAMGGMYGSASATALEGAPAISRSVLSGIFLPGYNLGYIFAIVFFRAFEFTTHGWRALFWFSAAPPAILFVWRLCFPESQFFIEHKRLKKEQAMQEGNHERADSAFKQFLHDLKMAMKKHWLLFVFLIFLMSGMNFSSHGSQDLFPTMLTKQIGLSADQRTVTMVVVNLGAMCGGLIMGQVSEITGRRLALVICCVIAGALIYPTFFAKSQSQIMASGFFMQACIMGSWGILPIHLIELSPPEFRSLFGGLAYQLGNLVSSASSTIEADATEKFPLPEIGPGVHDYGKVMALFMTGVLIFLLICVLVGPERFHRDLSAGAEDRAKENAEEYEQQTFDSSDERNISTSMLEIDQEKPTAHHREHHGQYYKGNDV</sequence>
<gene>
    <name evidence="8" type="ORF">WICANDRAFT_34892</name>
</gene>
<comment type="subcellular location">
    <subcellularLocation>
        <location evidence="1">Membrane</location>
        <topology evidence="1">Multi-pass membrane protein</topology>
    </subcellularLocation>
</comment>
<keyword evidence="3 6" id="KW-1133">Transmembrane helix</keyword>
<proteinExistence type="predicted"/>
<feature type="transmembrane region" description="Helical" evidence="6">
    <location>
        <begin position="48"/>
        <end position="72"/>
    </location>
</feature>
<dbReference type="Pfam" id="PF00083">
    <property type="entry name" value="Sugar_tr"/>
    <property type="match status" value="1"/>
</dbReference>
<dbReference type="RefSeq" id="XP_019037019.1">
    <property type="nucleotide sequence ID" value="XM_019182249.1"/>
</dbReference>
<dbReference type="AlphaFoldDB" id="A0A1E3NYN3"/>
<dbReference type="OrthoDB" id="5296287at2759"/>
<feature type="transmembrane region" description="Helical" evidence="6">
    <location>
        <begin position="392"/>
        <end position="412"/>
    </location>
</feature>
<feature type="transmembrane region" description="Helical" evidence="6">
    <location>
        <begin position="432"/>
        <end position="453"/>
    </location>
</feature>
<evidence type="ECO:0000256" key="5">
    <source>
        <dbReference type="SAM" id="MobiDB-lite"/>
    </source>
</evidence>
<feature type="domain" description="Major facilitator superfamily (MFS) profile" evidence="7">
    <location>
        <begin position="48"/>
        <end position="458"/>
    </location>
</feature>
<dbReference type="PANTHER" id="PTHR23508:SF10">
    <property type="entry name" value="CARBOXYLIC ACID TRANSPORTER PROTEIN HOMOLOG"/>
    <property type="match status" value="1"/>
</dbReference>
<accession>A0A1E3NYN3</accession>
<dbReference type="Proteomes" id="UP000094112">
    <property type="component" value="Unassembled WGS sequence"/>
</dbReference>
<feature type="transmembrane region" description="Helical" evidence="6">
    <location>
        <begin position="203"/>
        <end position="222"/>
    </location>
</feature>
<keyword evidence="9" id="KW-1185">Reference proteome</keyword>
<evidence type="ECO:0000256" key="1">
    <source>
        <dbReference type="ARBA" id="ARBA00004141"/>
    </source>
</evidence>
<evidence type="ECO:0000256" key="3">
    <source>
        <dbReference type="ARBA" id="ARBA00022989"/>
    </source>
</evidence>
<feature type="transmembrane region" description="Helical" evidence="6">
    <location>
        <begin position="267"/>
        <end position="286"/>
    </location>
</feature>
<dbReference type="STRING" id="683960.A0A1E3NYN3"/>
<dbReference type="EMBL" id="KV454213">
    <property type="protein sequence ID" value="ODQ57812.1"/>
    <property type="molecule type" value="Genomic_DNA"/>
</dbReference>
<feature type="transmembrane region" description="Helical" evidence="6">
    <location>
        <begin position="138"/>
        <end position="159"/>
    </location>
</feature>
<name>A0A1E3NYN3_WICAA</name>
<feature type="transmembrane region" description="Helical" evidence="6">
    <location>
        <begin position="360"/>
        <end position="380"/>
    </location>
</feature>
<evidence type="ECO:0000313" key="9">
    <source>
        <dbReference type="Proteomes" id="UP000094112"/>
    </source>
</evidence>
<feature type="transmembrane region" description="Helical" evidence="6">
    <location>
        <begin position="335"/>
        <end position="354"/>
    </location>
</feature>
<evidence type="ECO:0000256" key="4">
    <source>
        <dbReference type="ARBA" id="ARBA00023136"/>
    </source>
</evidence>
<evidence type="ECO:0000256" key="2">
    <source>
        <dbReference type="ARBA" id="ARBA00022692"/>
    </source>
</evidence>
<evidence type="ECO:0000259" key="7">
    <source>
        <dbReference type="PROSITE" id="PS50850"/>
    </source>
</evidence>
<evidence type="ECO:0000256" key="6">
    <source>
        <dbReference type="SAM" id="Phobius"/>
    </source>
</evidence>